<dbReference type="SUPFAM" id="SSF109854">
    <property type="entry name" value="DinB/YfiT-like putative metalloenzymes"/>
    <property type="match status" value="1"/>
</dbReference>
<evidence type="ECO:0000313" key="2">
    <source>
        <dbReference type="EMBL" id="BBO36262.1"/>
    </source>
</evidence>
<dbReference type="AlphaFoldDB" id="A0A5K7XJI1"/>
<accession>A0A5K7XJI1</accession>
<reference evidence="3" key="1">
    <citation type="submission" date="2019-10" db="EMBL/GenBank/DDBJ databases">
        <title>Lacipirellula parvula gen. nov., sp. nov., representing a lineage of planctomycetes widespread in freshwater anoxic habitats, and description of the family Lacipirellulaceae.</title>
        <authorList>
            <person name="Dedysh S.N."/>
            <person name="Kulichevskaya I.S."/>
            <person name="Beletsky A.V."/>
            <person name="Rakitin A.L."/>
            <person name="Mardanov A.V."/>
            <person name="Ivanova A.A."/>
            <person name="Saltykova V.X."/>
            <person name="Rijpstra W.I.C."/>
            <person name="Sinninghe Damste J.S."/>
            <person name="Ravin N.V."/>
        </authorList>
    </citation>
    <scope>NUCLEOTIDE SEQUENCE [LARGE SCALE GENOMIC DNA]</scope>
    <source>
        <strain evidence="3">PX69</strain>
    </source>
</reference>
<dbReference type="EMBL" id="AP021861">
    <property type="protein sequence ID" value="BBO36262.1"/>
    <property type="molecule type" value="Genomic_DNA"/>
</dbReference>
<dbReference type="RefSeq" id="WP_152101461.1">
    <property type="nucleotide sequence ID" value="NZ_AP021861.1"/>
</dbReference>
<dbReference type="InterPro" id="IPR034660">
    <property type="entry name" value="DinB/YfiT-like"/>
</dbReference>
<evidence type="ECO:0000313" key="3">
    <source>
        <dbReference type="Proteomes" id="UP000326837"/>
    </source>
</evidence>
<dbReference type="Pfam" id="PF12867">
    <property type="entry name" value="DinB_2"/>
    <property type="match status" value="1"/>
</dbReference>
<organism evidence="2 3">
    <name type="scientific">Lacipirellula parvula</name>
    <dbReference type="NCBI Taxonomy" id="2650471"/>
    <lineage>
        <taxon>Bacteria</taxon>
        <taxon>Pseudomonadati</taxon>
        <taxon>Planctomycetota</taxon>
        <taxon>Planctomycetia</taxon>
        <taxon>Pirellulales</taxon>
        <taxon>Lacipirellulaceae</taxon>
        <taxon>Lacipirellula</taxon>
    </lineage>
</organism>
<feature type="domain" description="DinB-like" evidence="1">
    <location>
        <begin position="10"/>
        <end position="153"/>
    </location>
</feature>
<dbReference type="InterPro" id="IPR024775">
    <property type="entry name" value="DinB-like"/>
</dbReference>
<gene>
    <name evidence="2" type="ORF">PLANPX_5874</name>
</gene>
<keyword evidence="3" id="KW-1185">Reference proteome</keyword>
<protein>
    <recommendedName>
        <fullName evidence="1">DinB-like domain-containing protein</fullName>
    </recommendedName>
</protein>
<sequence length="166" mass="18743">MSKLATALRQIEDARQYTLGLLADLPADAWFFMPTPAVTHIAWQVGHISIAQYRLGVAFHREPKPEDAAWVPAGYRELFGRDSTPQADASLYPTPDELLANLHLINRHVTAEIGELSEADLDRPVILPHRFVKTTLDALLWCSRHESVHAGQIALLRRLHGMRPQW</sequence>
<dbReference type="Gene3D" id="1.20.120.450">
    <property type="entry name" value="dinb family like domain"/>
    <property type="match status" value="1"/>
</dbReference>
<evidence type="ECO:0000259" key="1">
    <source>
        <dbReference type="Pfam" id="PF12867"/>
    </source>
</evidence>
<dbReference type="KEGG" id="lpav:PLANPX_5874"/>
<name>A0A5K7XJI1_9BACT</name>
<dbReference type="Proteomes" id="UP000326837">
    <property type="component" value="Chromosome"/>
</dbReference>
<proteinExistence type="predicted"/>